<proteinExistence type="predicted"/>
<evidence type="ECO:0000313" key="2">
    <source>
        <dbReference type="EMBL" id="KAH3785963.1"/>
    </source>
</evidence>
<keyword evidence="3" id="KW-1185">Reference proteome</keyword>
<name>A0A9D4EUG5_DREPO</name>
<accession>A0A9D4EUG5</accession>
<gene>
    <name evidence="2" type="ORF">DPMN_164059</name>
</gene>
<evidence type="ECO:0000259" key="1">
    <source>
        <dbReference type="Pfam" id="PF23069"/>
    </source>
</evidence>
<dbReference type="InterPro" id="IPR055470">
    <property type="entry name" value="DUF7042"/>
</dbReference>
<dbReference type="Proteomes" id="UP000828390">
    <property type="component" value="Unassembled WGS sequence"/>
</dbReference>
<protein>
    <recommendedName>
        <fullName evidence="1">DUF7042 domain-containing protein</fullName>
    </recommendedName>
</protein>
<reference evidence="2" key="2">
    <citation type="submission" date="2020-11" db="EMBL/GenBank/DDBJ databases">
        <authorList>
            <person name="McCartney M.A."/>
            <person name="Auch B."/>
            <person name="Kono T."/>
            <person name="Mallez S."/>
            <person name="Becker A."/>
            <person name="Gohl D.M."/>
            <person name="Silverstein K.A.T."/>
            <person name="Koren S."/>
            <person name="Bechman K.B."/>
            <person name="Herman A."/>
            <person name="Abrahante J.E."/>
            <person name="Garbe J."/>
        </authorList>
    </citation>
    <scope>NUCLEOTIDE SEQUENCE</scope>
    <source>
        <strain evidence="2">Duluth1</strain>
        <tissue evidence="2">Whole animal</tissue>
    </source>
</reference>
<dbReference type="EMBL" id="JAIWYP010000008">
    <property type="protein sequence ID" value="KAH3785963.1"/>
    <property type="molecule type" value="Genomic_DNA"/>
</dbReference>
<reference evidence="2" key="1">
    <citation type="journal article" date="2019" name="bioRxiv">
        <title>The Genome of the Zebra Mussel, Dreissena polymorpha: A Resource for Invasive Species Research.</title>
        <authorList>
            <person name="McCartney M.A."/>
            <person name="Auch B."/>
            <person name="Kono T."/>
            <person name="Mallez S."/>
            <person name="Zhang Y."/>
            <person name="Obille A."/>
            <person name="Becker A."/>
            <person name="Abrahante J.E."/>
            <person name="Garbe J."/>
            <person name="Badalamenti J.P."/>
            <person name="Herman A."/>
            <person name="Mangelson H."/>
            <person name="Liachko I."/>
            <person name="Sullivan S."/>
            <person name="Sone E.D."/>
            <person name="Koren S."/>
            <person name="Silverstein K.A.T."/>
            <person name="Beckman K.B."/>
            <person name="Gohl D.M."/>
        </authorList>
    </citation>
    <scope>NUCLEOTIDE SEQUENCE</scope>
    <source>
        <strain evidence="2">Duluth1</strain>
        <tissue evidence="2">Whole animal</tissue>
    </source>
</reference>
<dbReference type="AlphaFoldDB" id="A0A9D4EUG5"/>
<feature type="domain" description="DUF7042" evidence="1">
    <location>
        <begin position="13"/>
        <end position="67"/>
    </location>
</feature>
<dbReference type="Pfam" id="PF23069">
    <property type="entry name" value="DUF7042"/>
    <property type="match status" value="1"/>
</dbReference>
<evidence type="ECO:0000313" key="3">
    <source>
        <dbReference type="Proteomes" id="UP000828390"/>
    </source>
</evidence>
<comment type="caution">
    <text evidence="2">The sequence shown here is derived from an EMBL/GenBank/DDBJ whole genome shotgun (WGS) entry which is preliminary data.</text>
</comment>
<sequence>MFYYILGQELVSKQFCPPSLLARMEYNVTSSNGAVSCTGPADSWDVCTDKTKMTFNYSTCATQMMYSSKEH</sequence>
<organism evidence="2 3">
    <name type="scientific">Dreissena polymorpha</name>
    <name type="common">Zebra mussel</name>
    <name type="synonym">Mytilus polymorpha</name>
    <dbReference type="NCBI Taxonomy" id="45954"/>
    <lineage>
        <taxon>Eukaryota</taxon>
        <taxon>Metazoa</taxon>
        <taxon>Spiralia</taxon>
        <taxon>Lophotrochozoa</taxon>
        <taxon>Mollusca</taxon>
        <taxon>Bivalvia</taxon>
        <taxon>Autobranchia</taxon>
        <taxon>Heteroconchia</taxon>
        <taxon>Euheterodonta</taxon>
        <taxon>Imparidentia</taxon>
        <taxon>Neoheterodontei</taxon>
        <taxon>Myida</taxon>
        <taxon>Dreissenoidea</taxon>
        <taxon>Dreissenidae</taxon>
        <taxon>Dreissena</taxon>
    </lineage>
</organism>